<reference evidence="3 4" key="1">
    <citation type="submission" date="2015-09" db="EMBL/GenBank/DDBJ databases">
        <authorList>
            <consortium name="Pathogen Informatics"/>
        </authorList>
    </citation>
    <scope>NUCLEOTIDE SEQUENCE [LARGE SCALE GENOMIC DNA]</scope>
    <source>
        <strain evidence="3 4">2789STDY5834876</strain>
    </source>
</reference>
<evidence type="ECO:0000313" key="4">
    <source>
        <dbReference type="Proteomes" id="UP000095544"/>
    </source>
</evidence>
<name>A0A174I6P9_9FIRM</name>
<keyword evidence="1" id="KW-0812">Transmembrane</keyword>
<dbReference type="EMBL" id="CYZU01000037">
    <property type="protein sequence ID" value="CUO82844.1"/>
    <property type="molecule type" value="Genomic_DNA"/>
</dbReference>
<dbReference type="Proteomes" id="UP000095544">
    <property type="component" value="Unassembled WGS sequence"/>
</dbReference>
<dbReference type="InterPro" id="IPR012495">
    <property type="entry name" value="TadE-like_dom"/>
</dbReference>
<feature type="domain" description="TadE-like" evidence="2">
    <location>
        <begin position="17"/>
        <end position="58"/>
    </location>
</feature>
<dbReference type="AlphaFoldDB" id="A0A174I6P9"/>
<sequence>MRLKMEDVIKKKRELNGSVTVEMAYILPIVIFMIIFTIYIVFYWHDKNILLGAAAETAVLAAQSDRQQGGKEPDLQSFYQERTAGKLIWLRLTDVEVELDRTRARVTARAGRGRMRVQAVQITRIPEPEKKIRKKRHLESLADQEE</sequence>
<dbReference type="Pfam" id="PF07811">
    <property type="entry name" value="TadE"/>
    <property type="match status" value="1"/>
</dbReference>
<proteinExistence type="predicted"/>
<dbReference type="STRING" id="39482.ERS852491_03435"/>
<accession>A0A174I6P9</accession>
<evidence type="ECO:0000313" key="3">
    <source>
        <dbReference type="EMBL" id="CUO82844.1"/>
    </source>
</evidence>
<protein>
    <submittedName>
        <fullName evidence="3">TadE-like protein</fullName>
    </submittedName>
</protein>
<keyword evidence="1" id="KW-1133">Transmembrane helix</keyword>
<keyword evidence="1" id="KW-0472">Membrane</keyword>
<evidence type="ECO:0000256" key="1">
    <source>
        <dbReference type="SAM" id="Phobius"/>
    </source>
</evidence>
<feature type="transmembrane region" description="Helical" evidence="1">
    <location>
        <begin position="21"/>
        <end position="44"/>
    </location>
</feature>
<evidence type="ECO:0000259" key="2">
    <source>
        <dbReference type="Pfam" id="PF07811"/>
    </source>
</evidence>
<organism evidence="3 4">
    <name type="scientific">Faecalicatena contorta</name>
    <dbReference type="NCBI Taxonomy" id="39482"/>
    <lineage>
        <taxon>Bacteria</taxon>
        <taxon>Bacillati</taxon>
        <taxon>Bacillota</taxon>
        <taxon>Clostridia</taxon>
        <taxon>Lachnospirales</taxon>
        <taxon>Lachnospiraceae</taxon>
        <taxon>Faecalicatena</taxon>
    </lineage>
</organism>
<gene>
    <name evidence="3" type="ORF">ERS852491_03435</name>
</gene>